<dbReference type="Proteomes" id="UP000038040">
    <property type="component" value="Unplaced"/>
</dbReference>
<comment type="cofactor">
    <cofactor evidence="1">
        <name>Mn(2+)</name>
        <dbReference type="ChEBI" id="CHEBI:29035"/>
    </cofactor>
</comment>
<feature type="domain" description="Serine/threonine specific protein phosphatases" evidence="6">
    <location>
        <begin position="134"/>
        <end position="139"/>
    </location>
</feature>
<protein>
    <recommendedName>
        <fullName evidence="5">Serine/threonine-protein phosphatase</fullName>
        <ecNumber evidence="5">3.1.3.16</ecNumber>
    </recommendedName>
</protein>
<dbReference type="GO" id="GO:0046872">
    <property type="term" value="F:metal ion binding"/>
    <property type="evidence" value="ECO:0007669"/>
    <property type="project" value="UniProtKB-KW"/>
</dbReference>
<dbReference type="Proteomes" id="UP000274756">
    <property type="component" value="Unassembled WGS sequence"/>
</dbReference>
<keyword evidence="9" id="KW-1185">Reference proteome</keyword>
<proteinExistence type="inferred from homology"/>
<comment type="catalytic activity">
    <reaction evidence="5">
        <text>O-phospho-L-threonyl-[protein] + H2O = L-threonyl-[protein] + phosphate</text>
        <dbReference type="Rhea" id="RHEA:47004"/>
        <dbReference type="Rhea" id="RHEA-COMP:11060"/>
        <dbReference type="Rhea" id="RHEA-COMP:11605"/>
        <dbReference type="ChEBI" id="CHEBI:15377"/>
        <dbReference type="ChEBI" id="CHEBI:30013"/>
        <dbReference type="ChEBI" id="CHEBI:43474"/>
        <dbReference type="ChEBI" id="CHEBI:61977"/>
        <dbReference type="EC" id="3.1.3.16"/>
    </reaction>
</comment>
<comment type="similarity">
    <text evidence="5">Belongs to the PPP phosphatase family.</text>
</comment>
<dbReference type="PROSITE" id="PS00125">
    <property type="entry name" value="SER_THR_PHOSPHATASE"/>
    <property type="match status" value="1"/>
</dbReference>
<dbReference type="Pfam" id="PF00149">
    <property type="entry name" value="Metallophos"/>
    <property type="match status" value="1"/>
</dbReference>
<evidence type="ECO:0000256" key="1">
    <source>
        <dbReference type="ARBA" id="ARBA00001936"/>
    </source>
</evidence>
<dbReference type="InterPro" id="IPR047129">
    <property type="entry name" value="PPA2-like"/>
</dbReference>
<evidence type="ECO:0000313" key="9">
    <source>
        <dbReference type="Proteomes" id="UP000274756"/>
    </source>
</evidence>
<dbReference type="PANTHER" id="PTHR45619">
    <property type="entry name" value="SERINE/THREONINE-PROTEIN PHOSPHATASE PP2A-RELATED"/>
    <property type="match status" value="1"/>
</dbReference>
<dbReference type="InterPro" id="IPR029052">
    <property type="entry name" value="Metallo-depent_PP-like"/>
</dbReference>
<evidence type="ECO:0000313" key="8">
    <source>
        <dbReference type="Proteomes" id="UP000038040"/>
    </source>
</evidence>
<dbReference type="STRING" id="318479.A0A0N4URA1"/>
<evidence type="ECO:0000313" key="10">
    <source>
        <dbReference type="WBParaSite" id="DME_0001057501-mRNA-1"/>
    </source>
</evidence>
<gene>
    <name evidence="7" type="ORF">DME_LOCUS4003</name>
</gene>
<dbReference type="InterPro" id="IPR006186">
    <property type="entry name" value="Ser/Thr-sp_prot-phosphatase"/>
</dbReference>
<evidence type="ECO:0000256" key="2">
    <source>
        <dbReference type="ARBA" id="ARBA00022723"/>
    </source>
</evidence>
<dbReference type="PRINTS" id="PR00114">
    <property type="entry name" value="STPHPHTASE"/>
</dbReference>
<dbReference type="EC" id="3.1.3.16" evidence="5"/>
<accession>A0A0N4URA1</accession>
<evidence type="ECO:0000259" key="6">
    <source>
        <dbReference type="PROSITE" id="PS00125"/>
    </source>
</evidence>
<dbReference type="InterPro" id="IPR004843">
    <property type="entry name" value="Calcineurin-like_PHP"/>
</dbReference>
<organism evidence="8 10">
    <name type="scientific">Dracunculus medinensis</name>
    <name type="common">Guinea worm</name>
    <dbReference type="NCBI Taxonomy" id="318479"/>
    <lineage>
        <taxon>Eukaryota</taxon>
        <taxon>Metazoa</taxon>
        <taxon>Ecdysozoa</taxon>
        <taxon>Nematoda</taxon>
        <taxon>Chromadorea</taxon>
        <taxon>Rhabditida</taxon>
        <taxon>Spirurina</taxon>
        <taxon>Dracunculoidea</taxon>
        <taxon>Dracunculidae</taxon>
        <taxon>Dracunculus</taxon>
    </lineage>
</organism>
<sequence length="330" mass="37821">MVFHGNGMSDVFGKQSNHFSLKFRNKEFDLDRWVEQTSCCMYLPENEMILLCDMLITRLSLLPNIIALSTPVTVCGDIHGQFYDLLKLFRQGGQIPQTKYIFMGDYVDRGYYSLETLTYLFSLLLRYPDSIVLLRGNHESRRISGVYGFYDECLQKYGHSIVWKWCCKVFDALPIAALIDETIVCIHGGLSPEVKTLEKLSSLDRAIEIPTKGALCDLVWSDPEVDKDGWELSPRGAGWVFGCGPTQQFLYSNDLSLICRSHQLVSEGFKSFWNDILCTVWSAPNYCYRCGNEAAILRLHSNGNKEVKYFDEAEDNERKKPDRIVAPYFL</sequence>
<evidence type="ECO:0000313" key="7">
    <source>
        <dbReference type="EMBL" id="VDN54030.1"/>
    </source>
</evidence>
<dbReference type="WBParaSite" id="DME_0001057501-mRNA-1">
    <property type="protein sequence ID" value="DME_0001057501-mRNA-1"/>
    <property type="gene ID" value="DME_0001057501"/>
</dbReference>
<evidence type="ECO:0000256" key="5">
    <source>
        <dbReference type="RuleBase" id="RU004273"/>
    </source>
</evidence>
<dbReference type="SMART" id="SM00156">
    <property type="entry name" value="PP2Ac"/>
    <property type="match status" value="1"/>
</dbReference>
<reference evidence="7 9" key="2">
    <citation type="submission" date="2018-11" db="EMBL/GenBank/DDBJ databases">
        <authorList>
            <consortium name="Pathogen Informatics"/>
        </authorList>
    </citation>
    <scope>NUCLEOTIDE SEQUENCE [LARGE SCALE GENOMIC DNA]</scope>
</reference>
<keyword evidence="2" id="KW-0479">Metal-binding</keyword>
<reference evidence="10" key="1">
    <citation type="submission" date="2017-02" db="UniProtKB">
        <authorList>
            <consortium name="WormBaseParasite"/>
        </authorList>
    </citation>
    <scope>IDENTIFICATION</scope>
</reference>
<dbReference type="CDD" id="cd07415">
    <property type="entry name" value="MPP_PP2A_PP4_PP6"/>
    <property type="match status" value="1"/>
</dbReference>
<evidence type="ECO:0000256" key="4">
    <source>
        <dbReference type="ARBA" id="ARBA00023211"/>
    </source>
</evidence>
<dbReference type="EMBL" id="UYYG01000243">
    <property type="protein sequence ID" value="VDN54030.1"/>
    <property type="molecule type" value="Genomic_DNA"/>
</dbReference>
<dbReference type="SUPFAM" id="SSF56300">
    <property type="entry name" value="Metallo-dependent phosphatases"/>
    <property type="match status" value="1"/>
</dbReference>
<name>A0A0N4URA1_DRAME</name>
<keyword evidence="4" id="KW-0464">Manganese</keyword>
<evidence type="ECO:0000256" key="3">
    <source>
        <dbReference type="ARBA" id="ARBA00022801"/>
    </source>
</evidence>
<dbReference type="AlphaFoldDB" id="A0A0N4URA1"/>
<dbReference type="OrthoDB" id="1930084at2759"/>
<dbReference type="GO" id="GO:0004722">
    <property type="term" value="F:protein serine/threonine phosphatase activity"/>
    <property type="evidence" value="ECO:0007669"/>
    <property type="project" value="UniProtKB-EC"/>
</dbReference>
<keyword evidence="3 5" id="KW-0378">Hydrolase</keyword>
<dbReference type="Gene3D" id="3.60.21.10">
    <property type="match status" value="1"/>
</dbReference>